<dbReference type="KEGG" id="bxy:BXY_00610"/>
<dbReference type="PATRIC" id="fig|657309.4.peg.3920"/>
<sequence>MIQQVNELEFNRRMAMFTAFFKWMRMDNRYPVYYMGVSK</sequence>
<evidence type="ECO:0000313" key="1">
    <source>
        <dbReference type="EMBL" id="CBK65365.1"/>
    </source>
</evidence>
<reference evidence="1 2" key="2">
    <citation type="submission" date="2010-03" db="EMBL/GenBank/DDBJ databases">
        <authorList>
            <person name="Pajon A."/>
        </authorList>
    </citation>
    <scope>NUCLEOTIDE SEQUENCE [LARGE SCALE GENOMIC DNA]</scope>
    <source>
        <strain evidence="1 2">XB1A</strain>
    </source>
</reference>
<dbReference type="Proteomes" id="UP000008795">
    <property type="component" value="Chromosome"/>
</dbReference>
<accession>D6D4G3</accession>
<organism evidence="1 2">
    <name type="scientific">Bacteroides xylanisolvens XB1A</name>
    <dbReference type="NCBI Taxonomy" id="657309"/>
    <lineage>
        <taxon>Bacteria</taxon>
        <taxon>Pseudomonadati</taxon>
        <taxon>Bacteroidota</taxon>
        <taxon>Bacteroidia</taxon>
        <taxon>Bacteroidales</taxon>
        <taxon>Bacteroidaceae</taxon>
        <taxon>Bacteroides</taxon>
    </lineage>
</organism>
<dbReference type="AlphaFoldDB" id="D6D4G3"/>
<dbReference type="HOGENOM" id="CLU_3305324_0_0_10"/>
<name>D6D4G3_9BACE</name>
<dbReference type="EMBL" id="FP929033">
    <property type="protein sequence ID" value="CBK65365.1"/>
    <property type="molecule type" value="Genomic_DNA"/>
</dbReference>
<reference evidence="1 2" key="1">
    <citation type="submission" date="2010-03" db="EMBL/GenBank/DDBJ databases">
        <title>The genome sequence of Bacteriodes xylanisolvens XB1A.</title>
        <authorList>
            <consortium name="metaHIT consortium -- http://www.metahit.eu/"/>
            <person name="Pajon A."/>
            <person name="Turner K."/>
            <person name="Parkhill J."/>
            <person name="Bernalier A."/>
        </authorList>
    </citation>
    <scope>NUCLEOTIDE SEQUENCE [LARGE SCALE GENOMIC DNA]</scope>
    <source>
        <strain evidence="1 2">XB1A</strain>
    </source>
</reference>
<proteinExistence type="predicted"/>
<gene>
    <name evidence="1" type="ORF">BXY_00610</name>
</gene>
<protein>
    <submittedName>
        <fullName evidence="1">Uncharacterized protein</fullName>
    </submittedName>
</protein>
<evidence type="ECO:0000313" key="2">
    <source>
        <dbReference type="Proteomes" id="UP000008795"/>
    </source>
</evidence>